<dbReference type="Pfam" id="PF00171">
    <property type="entry name" value="Aldedh"/>
    <property type="match status" value="1"/>
</dbReference>
<dbReference type="Gene3D" id="3.40.605.10">
    <property type="entry name" value="Aldehyde Dehydrogenase, Chain A, domain 1"/>
    <property type="match status" value="1"/>
</dbReference>
<dbReference type="FunFam" id="3.40.309.10:FF:000012">
    <property type="entry name" value="Betaine aldehyde dehydrogenase"/>
    <property type="match status" value="1"/>
</dbReference>
<dbReference type="PROSITE" id="PS00687">
    <property type="entry name" value="ALDEHYDE_DEHYDR_GLU"/>
    <property type="match status" value="1"/>
</dbReference>
<evidence type="ECO:0000313" key="7">
    <source>
        <dbReference type="EMBL" id="CDX35470.1"/>
    </source>
</evidence>
<reference evidence="7 8" key="1">
    <citation type="submission" date="2014-08" db="EMBL/GenBank/DDBJ databases">
        <authorList>
            <person name="Moulin Lionel"/>
        </authorList>
    </citation>
    <scope>NUCLEOTIDE SEQUENCE [LARGE SCALE GENOMIC DNA]</scope>
</reference>
<dbReference type="InterPro" id="IPR015590">
    <property type="entry name" value="Aldehyde_DH_dom"/>
</dbReference>
<dbReference type="EC" id="1.2.1.8" evidence="7"/>
<dbReference type="EMBL" id="CCNB01000012">
    <property type="protein sequence ID" value="CDX35470.1"/>
    <property type="molecule type" value="Genomic_DNA"/>
</dbReference>
<evidence type="ECO:0000256" key="4">
    <source>
        <dbReference type="PROSITE-ProRule" id="PRU10007"/>
    </source>
</evidence>
<evidence type="ECO:0000256" key="1">
    <source>
        <dbReference type="ARBA" id="ARBA00009986"/>
    </source>
</evidence>
<accession>A0A090EVE8</accession>
<feature type="domain" description="Aldehyde dehydrogenase" evidence="6">
    <location>
        <begin position="25"/>
        <end position="482"/>
    </location>
</feature>
<comment type="similarity">
    <text evidence="1 5">Belongs to the aldehyde dehydrogenase family.</text>
</comment>
<evidence type="ECO:0000256" key="5">
    <source>
        <dbReference type="RuleBase" id="RU003345"/>
    </source>
</evidence>
<dbReference type="AlphaFoldDB" id="A0A090EVE8"/>
<dbReference type="PANTHER" id="PTHR11699">
    <property type="entry name" value="ALDEHYDE DEHYDROGENASE-RELATED"/>
    <property type="match status" value="1"/>
</dbReference>
<protein>
    <submittedName>
        <fullName evidence="7">Betaine aldehyde dehydrogenase</fullName>
        <ecNumber evidence="7">1.2.1.8</ecNumber>
    </submittedName>
</protein>
<evidence type="ECO:0000256" key="3">
    <source>
        <dbReference type="ARBA" id="ARBA00023097"/>
    </source>
</evidence>
<dbReference type="InterPro" id="IPR029510">
    <property type="entry name" value="Ald_DH_CS_GLU"/>
</dbReference>
<dbReference type="InterPro" id="IPR016161">
    <property type="entry name" value="Ald_DH/histidinol_DH"/>
</dbReference>
<evidence type="ECO:0000256" key="2">
    <source>
        <dbReference type="ARBA" id="ARBA00023002"/>
    </source>
</evidence>
<organism evidence="7 8">
    <name type="scientific">Mesorhizobium plurifarium</name>
    <dbReference type="NCBI Taxonomy" id="69974"/>
    <lineage>
        <taxon>Bacteria</taxon>
        <taxon>Pseudomonadati</taxon>
        <taxon>Pseudomonadota</taxon>
        <taxon>Alphaproteobacteria</taxon>
        <taxon>Hyphomicrobiales</taxon>
        <taxon>Phyllobacteriaceae</taxon>
        <taxon>Mesorhizobium</taxon>
    </lineage>
</organism>
<dbReference type="SUPFAM" id="SSF53720">
    <property type="entry name" value="ALDH-like"/>
    <property type="match status" value="1"/>
</dbReference>
<dbReference type="FunFam" id="3.40.605.10:FF:000007">
    <property type="entry name" value="NAD/NADP-dependent betaine aldehyde dehydrogenase"/>
    <property type="match status" value="1"/>
</dbReference>
<dbReference type="Gene3D" id="3.40.309.10">
    <property type="entry name" value="Aldehyde Dehydrogenase, Chain A, domain 2"/>
    <property type="match status" value="1"/>
</dbReference>
<evidence type="ECO:0000259" key="6">
    <source>
        <dbReference type="Pfam" id="PF00171"/>
    </source>
</evidence>
<dbReference type="Proteomes" id="UP000046373">
    <property type="component" value="Unassembled WGS sequence"/>
</dbReference>
<dbReference type="GO" id="GO:0008802">
    <property type="term" value="F:betaine-aldehyde dehydrogenase (NAD+) activity"/>
    <property type="evidence" value="ECO:0007669"/>
    <property type="project" value="UniProtKB-EC"/>
</dbReference>
<keyword evidence="3" id="KW-0558">Oxidation</keyword>
<dbReference type="InterPro" id="IPR016162">
    <property type="entry name" value="Ald_DH_N"/>
</dbReference>
<sequence>MDELKSEISARRMSHHIDGLSVGSSSGKNIKRHAPSDGQLLATWPEGTVEDVDRAVAAARGAFKDKRWSGLTGAQRSEVLRAVSVRLKTGFEDLALIEALESGKILTQAREEIQWAGDIWDFAAGQARSLHGDSHTNLGSDKMALVLREPAGVVGMITPWNYPLVVLSQKLPFALAAGCSVVAKPSELTSGTTLLLAKILEEAGLPKGVFNVVTGYGDPVGKRIAQHPDVDVVSFTGSTATGSAIIAAASGTLKKTIVELGGKNPNIVFADANLEAAVDGAVKGIIHNAGAECCSGSRLLVQSSIADSFVAMLKEKMARVKVGDPLKAGNGYGAIISKTHYDKILRYIDEGKRTATLVLGGSAIEALPGYYIEPTIFSGVTPDLAIAREEIFGPVISVLTFDTIEEAAQLANDTLYGLSSGIWTGSIDTALFMAREIRSGIVWVNTFLDVPSEVPIGGMRQSGFGRENGRYAAEEFCVLKTVIIQDSRSYPRYLPST</sequence>
<proteinExistence type="inferred from homology"/>
<evidence type="ECO:0000313" key="8">
    <source>
        <dbReference type="Proteomes" id="UP000046373"/>
    </source>
</evidence>
<gene>
    <name evidence="7" type="primary">gbsA</name>
    <name evidence="7" type="ORF">MPLDJ20_20208</name>
</gene>
<feature type="active site" evidence="4">
    <location>
        <position position="259"/>
    </location>
</feature>
<name>A0A090EVE8_MESPL</name>
<dbReference type="InterPro" id="IPR016163">
    <property type="entry name" value="Ald_DH_C"/>
</dbReference>
<keyword evidence="2 5" id="KW-0560">Oxidoreductase</keyword>